<dbReference type="EMBL" id="LT629701">
    <property type="protein sequence ID" value="SDN42872.1"/>
    <property type="molecule type" value="Genomic_DNA"/>
</dbReference>
<name>A0A1H0BB47_ALLAB</name>
<dbReference type="RefSeq" id="WP_043810077.1">
    <property type="nucleotide sequence ID" value="NZ_JOEF01000001.1"/>
</dbReference>
<dbReference type="STRING" id="211114.SAMN04489726_6575"/>
<dbReference type="PROSITE" id="PS51257">
    <property type="entry name" value="PROKAR_LIPOPROTEIN"/>
    <property type="match status" value="1"/>
</dbReference>
<reference evidence="2 3" key="1">
    <citation type="submission" date="2016-10" db="EMBL/GenBank/DDBJ databases">
        <authorList>
            <person name="de Groot N.N."/>
        </authorList>
    </citation>
    <scope>NUCLEOTIDE SEQUENCE [LARGE SCALE GENOMIC DNA]</scope>
    <source>
        <strain evidence="2 3">DSM 44149</strain>
    </source>
</reference>
<keyword evidence="3" id="KW-1185">Reference proteome</keyword>
<proteinExistence type="predicted"/>
<dbReference type="AlphaFoldDB" id="A0A1H0BB47"/>
<dbReference type="Proteomes" id="UP000183376">
    <property type="component" value="Chromosome I"/>
</dbReference>
<protein>
    <submittedName>
        <fullName evidence="2">Uncharacterized protein</fullName>
    </submittedName>
</protein>
<accession>A0A1H0BB47</accession>
<evidence type="ECO:0000313" key="3">
    <source>
        <dbReference type="Proteomes" id="UP000183376"/>
    </source>
</evidence>
<evidence type="ECO:0000313" key="2">
    <source>
        <dbReference type="EMBL" id="SDN42872.1"/>
    </source>
</evidence>
<sequence>MNTRLTAAVLALALLATGCTTAVIGDSLSKVDKPVVLIPEEPAKWAAGRIDPCTLLTAAVPLTITPGSAYLVRPHRCEMEVTKDSWDKFTVELEVGARFHHGDRADSAPVTARGLLAYQRLSISEMTSNTCEVFLPLSSTAAILVTSRAEGRERDPGIACATPRGFVDRVAGELERPEAHLHRPGPMLAKWDMCEVLGGALDRPAPEPGRNRDECSARLDSGKYISLAAQHGDDPAVRVEAPETIVQLNGVAAKRHRFDSSEPLACTLSWAQEAVPISRYGNSFHVLQLSGAACEEFPALANKVRAVLSAEPPGAPAPGRLGLPDGAQDEETDPACRIFTNAWPDTCRAAKPAIPRQGVNAIMAAVGESSGGDELCAMLADAMRTVTLREPVVAVVDDIHKWGCAARTPDYSLAVNLGVGPDESLTGLADWLCLTGSRWGDGTVDGRQARNCTHHGGVRTVAGVTGKDVYVAVRGSAEAEGILKITGSLHHPVGISDILRPAQDAEKAALVDRVAEHVARRYFTS</sequence>
<evidence type="ECO:0000256" key="1">
    <source>
        <dbReference type="SAM" id="SignalP"/>
    </source>
</evidence>
<organism evidence="2 3">
    <name type="scientific">Allokutzneria albata</name>
    <name type="common">Kibdelosporangium albatum</name>
    <dbReference type="NCBI Taxonomy" id="211114"/>
    <lineage>
        <taxon>Bacteria</taxon>
        <taxon>Bacillati</taxon>
        <taxon>Actinomycetota</taxon>
        <taxon>Actinomycetes</taxon>
        <taxon>Pseudonocardiales</taxon>
        <taxon>Pseudonocardiaceae</taxon>
        <taxon>Allokutzneria</taxon>
    </lineage>
</organism>
<feature type="chain" id="PRO_5039706440" evidence="1">
    <location>
        <begin position="23"/>
        <end position="525"/>
    </location>
</feature>
<feature type="signal peptide" evidence="1">
    <location>
        <begin position="1"/>
        <end position="22"/>
    </location>
</feature>
<gene>
    <name evidence="2" type="ORF">SAMN04489726_6575</name>
</gene>
<keyword evidence="1" id="KW-0732">Signal</keyword>